<evidence type="ECO:0000256" key="4">
    <source>
        <dbReference type="ARBA" id="ARBA00022989"/>
    </source>
</evidence>
<feature type="transmembrane region" description="Helical" evidence="6">
    <location>
        <begin position="111"/>
        <end position="135"/>
    </location>
</feature>
<dbReference type="EMBL" id="SRSC01000004">
    <property type="protein sequence ID" value="TGU70734.1"/>
    <property type="molecule type" value="Genomic_DNA"/>
</dbReference>
<reference evidence="7 8" key="1">
    <citation type="submission" date="2019-04" db="EMBL/GenBank/DDBJ databases">
        <title>Geobacter oryzae sp. nov., ferric-reducing bacteria isolated from paddy soil.</title>
        <authorList>
            <person name="Xu Z."/>
            <person name="Masuda Y."/>
            <person name="Itoh H."/>
            <person name="Senoo K."/>
        </authorList>
    </citation>
    <scope>NUCLEOTIDE SEQUENCE [LARGE SCALE GENOMIC DNA]</scope>
    <source>
        <strain evidence="7 8">Red111</strain>
    </source>
</reference>
<evidence type="ECO:0000256" key="2">
    <source>
        <dbReference type="ARBA" id="ARBA00022475"/>
    </source>
</evidence>
<evidence type="ECO:0000313" key="8">
    <source>
        <dbReference type="Proteomes" id="UP000306416"/>
    </source>
</evidence>
<keyword evidence="3 6" id="KW-0812">Transmembrane</keyword>
<dbReference type="InterPro" id="IPR001123">
    <property type="entry name" value="LeuE-type"/>
</dbReference>
<keyword evidence="8" id="KW-1185">Reference proteome</keyword>
<feature type="transmembrane region" description="Helical" evidence="6">
    <location>
        <begin position="187"/>
        <end position="204"/>
    </location>
</feature>
<keyword evidence="4 6" id="KW-1133">Transmembrane helix</keyword>
<dbReference type="PANTHER" id="PTHR30086">
    <property type="entry name" value="ARGININE EXPORTER PROTEIN ARGO"/>
    <property type="match status" value="1"/>
</dbReference>
<feature type="transmembrane region" description="Helical" evidence="6">
    <location>
        <begin position="38"/>
        <end position="66"/>
    </location>
</feature>
<dbReference type="Pfam" id="PF01810">
    <property type="entry name" value="LysE"/>
    <property type="match status" value="1"/>
</dbReference>
<gene>
    <name evidence="7" type="ORF">E4633_17205</name>
</gene>
<feature type="transmembrane region" description="Helical" evidence="6">
    <location>
        <begin position="72"/>
        <end position="90"/>
    </location>
</feature>
<protein>
    <submittedName>
        <fullName evidence="7">Lysine transporter LysE</fullName>
    </submittedName>
</protein>
<dbReference type="Proteomes" id="UP000306416">
    <property type="component" value="Unassembled WGS sequence"/>
</dbReference>
<evidence type="ECO:0000256" key="1">
    <source>
        <dbReference type="ARBA" id="ARBA00004651"/>
    </source>
</evidence>
<dbReference type="AlphaFoldDB" id="A0A4S1CBJ5"/>
<feature type="transmembrane region" description="Helical" evidence="6">
    <location>
        <begin position="147"/>
        <end position="167"/>
    </location>
</feature>
<proteinExistence type="predicted"/>
<keyword evidence="2" id="KW-1003">Cell membrane</keyword>
<evidence type="ECO:0000313" key="7">
    <source>
        <dbReference type="EMBL" id="TGU70734.1"/>
    </source>
</evidence>
<dbReference type="RefSeq" id="WP_135872019.1">
    <property type="nucleotide sequence ID" value="NZ_SRSC01000004.1"/>
</dbReference>
<evidence type="ECO:0000256" key="3">
    <source>
        <dbReference type="ARBA" id="ARBA00022692"/>
    </source>
</evidence>
<comment type="caution">
    <text evidence="7">The sequence shown here is derived from an EMBL/GenBank/DDBJ whole genome shotgun (WGS) entry which is preliminary data.</text>
</comment>
<dbReference type="GO" id="GO:0005886">
    <property type="term" value="C:plasma membrane"/>
    <property type="evidence" value="ECO:0007669"/>
    <property type="project" value="UniProtKB-SubCell"/>
</dbReference>
<evidence type="ECO:0000256" key="6">
    <source>
        <dbReference type="SAM" id="Phobius"/>
    </source>
</evidence>
<evidence type="ECO:0000256" key="5">
    <source>
        <dbReference type="ARBA" id="ARBA00023136"/>
    </source>
</evidence>
<keyword evidence="5 6" id="KW-0472">Membrane</keyword>
<organism evidence="7 8">
    <name type="scientific">Geomonas terrae</name>
    <dbReference type="NCBI Taxonomy" id="2562681"/>
    <lineage>
        <taxon>Bacteria</taxon>
        <taxon>Pseudomonadati</taxon>
        <taxon>Thermodesulfobacteriota</taxon>
        <taxon>Desulfuromonadia</taxon>
        <taxon>Geobacterales</taxon>
        <taxon>Geobacteraceae</taxon>
        <taxon>Geomonas</taxon>
    </lineage>
</organism>
<comment type="subcellular location">
    <subcellularLocation>
        <location evidence="1">Cell membrane</location>
        <topology evidence="1">Multi-pass membrane protein</topology>
    </subcellularLocation>
</comment>
<feature type="transmembrane region" description="Helical" evidence="6">
    <location>
        <begin position="6"/>
        <end position="26"/>
    </location>
</feature>
<accession>A0A4S1CBJ5</accession>
<name>A0A4S1CBJ5_9BACT</name>
<dbReference type="PANTHER" id="PTHR30086:SF19">
    <property type="entry name" value="THREONINE EFFLUX PROTEIN"/>
    <property type="match status" value="1"/>
</dbReference>
<dbReference type="GO" id="GO:0015171">
    <property type="term" value="F:amino acid transmembrane transporter activity"/>
    <property type="evidence" value="ECO:0007669"/>
    <property type="project" value="TreeGrafter"/>
</dbReference>
<sequence>MFSTLLTIWLLYVAVLLSPGANTLLITQLAASDDGKSARVAAIGVAVGSTIWCICAVCGLHVIFVVFPTLRMALQISGAVYLLYIAWRLWRSAAAHDSEEKVRAAKTPLAAFRLGFLTNITNPKAALFFGSILAASFPAAPDKVLQISVIALVMVSSASWHLLLAYVFSRSKVRTGYARFRSPFNRFAALVVSSVGLALFITTLKEARRQISTASASFTGT</sequence>